<dbReference type="CDD" id="cd07346">
    <property type="entry name" value="ABC_6TM_exporters"/>
    <property type="match status" value="1"/>
</dbReference>
<dbReference type="Gene3D" id="3.40.50.300">
    <property type="entry name" value="P-loop containing nucleotide triphosphate hydrolases"/>
    <property type="match status" value="1"/>
</dbReference>
<feature type="domain" description="ABC transmembrane type-1" evidence="11">
    <location>
        <begin position="51"/>
        <end position="335"/>
    </location>
</feature>
<dbReference type="GO" id="GO:0034040">
    <property type="term" value="F:ATPase-coupled lipid transmembrane transporter activity"/>
    <property type="evidence" value="ECO:0007669"/>
    <property type="project" value="TreeGrafter"/>
</dbReference>
<dbReference type="EMBL" id="SRHE01000029">
    <property type="protein sequence ID" value="TWW12216.1"/>
    <property type="molecule type" value="Genomic_DNA"/>
</dbReference>
<comment type="caution">
    <text evidence="12">The sequence shown here is derived from an EMBL/GenBank/DDBJ whole genome shotgun (WGS) entry which is preliminary data.</text>
</comment>
<evidence type="ECO:0000256" key="7">
    <source>
        <dbReference type="ARBA" id="ARBA00022989"/>
    </source>
</evidence>
<evidence type="ECO:0000259" key="10">
    <source>
        <dbReference type="PROSITE" id="PS50893"/>
    </source>
</evidence>
<keyword evidence="3" id="KW-1003">Cell membrane</keyword>
<feature type="transmembrane region" description="Helical" evidence="9">
    <location>
        <begin position="51"/>
        <end position="75"/>
    </location>
</feature>
<dbReference type="GO" id="GO:0005524">
    <property type="term" value="F:ATP binding"/>
    <property type="evidence" value="ECO:0007669"/>
    <property type="project" value="UniProtKB-KW"/>
</dbReference>
<evidence type="ECO:0000259" key="11">
    <source>
        <dbReference type="PROSITE" id="PS50929"/>
    </source>
</evidence>
<dbReference type="InterPro" id="IPR027417">
    <property type="entry name" value="P-loop_NTPase"/>
</dbReference>
<dbReference type="InterPro" id="IPR011527">
    <property type="entry name" value="ABC1_TM_dom"/>
</dbReference>
<protein>
    <submittedName>
        <fullName evidence="12">Putative ABC transporter ATP-binding protein YknV</fullName>
    </submittedName>
</protein>
<dbReference type="GO" id="GO:0016887">
    <property type="term" value="F:ATP hydrolysis activity"/>
    <property type="evidence" value="ECO:0007669"/>
    <property type="project" value="InterPro"/>
</dbReference>
<dbReference type="InterPro" id="IPR039421">
    <property type="entry name" value="Type_1_exporter"/>
</dbReference>
<feature type="transmembrane region" description="Helical" evidence="9">
    <location>
        <begin position="190"/>
        <end position="208"/>
    </location>
</feature>
<dbReference type="PROSITE" id="PS50929">
    <property type="entry name" value="ABC_TM1F"/>
    <property type="match status" value="1"/>
</dbReference>
<dbReference type="InterPro" id="IPR036640">
    <property type="entry name" value="ABC1_TM_sf"/>
</dbReference>
<feature type="domain" description="ABC transporter" evidence="10">
    <location>
        <begin position="369"/>
        <end position="603"/>
    </location>
</feature>
<dbReference type="InterPro" id="IPR003593">
    <property type="entry name" value="AAA+_ATPase"/>
</dbReference>
<evidence type="ECO:0000256" key="9">
    <source>
        <dbReference type="SAM" id="Phobius"/>
    </source>
</evidence>
<sequence length="615" mass="67398">MRGCEKTSAVGVLKRALTRQIDREDERQRPLDLGLIRRLFASTDPWRRQRFWLLLAVLARAVQLPALTGLVAAVIRGPIAAGDAGGIALGALAFAALAVSTQIVLHFRQKLALELGEAVVCDLRCRLFRHIQSMPMRWFHTNRIGRVVSRMTSDLEDVRAGVQDVFFVSLVQLVQMLIAAAAMLWYDSVLFLTVLMLAPVIWLINRHFHRLLSTALRDMRESFSRVTATLVESVVGTRVTQSFGREAENSRMFAELAADHCEWNTRVLRTQGTFLPLLELNSQVCMAILLLAGGYRVLTPGSATDIGDVVGFFFMASLFFAPISILGSQYNQALTALAGAERLYRLLDLQPEWGDVPDAVVLQPIRGHVQFCEVSFGYEPGTPVLQRISFEARPGQMVALVGQTGSGKSSIINLIARFYRATEGVVLVDGTDICRLQDQSLHRQLGMVQQQNFLFSGTVADNIRFGCPEADDERIRDVLRRLDCEDLLESLPEGLQTSVGEGGSSLSAGQKQLLCFARAMLADPAILILDEATNSIDSGTEARLQRSLESLICGRTSFVVAHRLSTIRRADQVLVLDGGRIVERGTHSELLAAGGVYSGLHAGFAGVGGTVPRAA</sequence>
<dbReference type="PROSITE" id="PS00211">
    <property type="entry name" value="ABC_TRANSPORTER_1"/>
    <property type="match status" value="1"/>
</dbReference>
<dbReference type="SUPFAM" id="SSF52540">
    <property type="entry name" value="P-loop containing nucleoside triphosphate hydrolases"/>
    <property type="match status" value="1"/>
</dbReference>
<evidence type="ECO:0000256" key="2">
    <source>
        <dbReference type="ARBA" id="ARBA00022448"/>
    </source>
</evidence>
<dbReference type="Pfam" id="PF00005">
    <property type="entry name" value="ABC_tran"/>
    <property type="match status" value="1"/>
</dbReference>
<evidence type="ECO:0000256" key="5">
    <source>
        <dbReference type="ARBA" id="ARBA00022741"/>
    </source>
</evidence>
<gene>
    <name evidence="12" type="primary">yknV</name>
    <name evidence="12" type="ORF">E3A20_02920</name>
</gene>
<dbReference type="Gene3D" id="1.20.1560.10">
    <property type="entry name" value="ABC transporter type 1, transmembrane domain"/>
    <property type="match status" value="1"/>
</dbReference>
<evidence type="ECO:0000256" key="3">
    <source>
        <dbReference type="ARBA" id="ARBA00022475"/>
    </source>
</evidence>
<comment type="subcellular location">
    <subcellularLocation>
        <location evidence="1">Cell membrane</location>
        <topology evidence="1">Multi-pass membrane protein</topology>
    </subcellularLocation>
</comment>
<keyword evidence="2" id="KW-0813">Transport</keyword>
<dbReference type="SMART" id="SM00382">
    <property type="entry name" value="AAA"/>
    <property type="match status" value="1"/>
</dbReference>
<dbReference type="PROSITE" id="PS50893">
    <property type="entry name" value="ABC_TRANSPORTER_2"/>
    <property type="match status" value="1"/>
</dbReference>
<reference evidence="12 13" key="2">
    <citation type="submission" date="2019-08" db="EMBL/GenBank/DDBJ databases">
        <authorList>
            <person name="Henke P."/>
        </authorList>
    </citation>
    <scope>NUCLEOTIDE SEQUENCE [LARGE SCALE GENOMIC DNA]</scope>
    <source>
        <strain evidence="12">Phe10_nw2017</strain>
    </source>
</reference>
<dbReference type="InterPro" id="IPR017871">
    <property type="entry name" value="ABC_transporter-like_CS"/>
</dbReference>
<feature type="transmembrane region" description="Helical" evidence="9">
    <location>
        <begin position="87"/>
        <end position="105"/>
    </location>
</feature>
<evidence type="ECO:0000256" key="1">
    <source>
        <dbReference type="ARBA" id="ARBA00004651"/>
    </source>
</evidence>
<dbReference type="InterPro" id="IPR003439">
    <property type="entry name" value="ABC_transporter-like_ATP-bd"/>
</dbReference>
<evidence type="ECO:0000256" key="8">
    <source>
        <dbReference type="ARBA" id="ARBA00023136"/>
    </source>
</evidence>
<dbReference type="GO" id="GO:0005886">
    <property type="term" value="C:plasma membrane"/>
    <property type="evidence" value="ECO:0007669"/>
    <property type="project" value="UniProtKB-SubCell"/>
</dbReference>
<dbReference type="PANTHER" id="PTHR24221">
    <property type="entry name" value="ATP-BINDING CASSETTE SUB-FAMILY B"/>
    <property type="match status" value="1"/>
</dbReference>
<accession>A0A5C6MC05</accession>
<evidence type="ECO:0000256" key="4">
    <source>
        <dbReference type="ARBA" id="ARBA00022692"/>
    </source>
</evidence>
<dbReference type="Pfam" id="PF00664">
    <property type="entry name" value="ABC_membrane"/>
    <property type="match status" value="1"/>
</dbReference>
<dbReference type="CDD" id="cd03254">
    <property type="entry name" value="ABCC_Glucan_exporter_like"/>
    <property type="match status" value="1"/>
</dbReference>
<name>A0A5C6MC05_9PLAN</name>
<proteinExistence type="predicted"/>
<reference evidence="12 13" key="1">
    <citation type="submission" date="2019-08" db="EMBL/GenBank/DDBJ databases">
        <title>100 year-old enigma solved: identification of Planctomyces bekefii, the type genus and species of the phylum Planctomycetes.</title>
        <authorList>
            <person name="Svetlana D.N."/>
            <person name="Overmann J."/>
        </authorList>
    </citation>
    <scope>NUCLEOTIDE SEQUENCE [LARGE SCALE GENOMIC DNA]</scope>
    <source>
        <strain evidence="12">Phe10_nw2017</strain>
    </source>
</reference>
<dbReference type="Proteomes" id="UP000321083">
    <property type="component" value="Unassembled WGS sequence"/>
</dbReference>
<keyword evidence="4 9" id="KW-0812">Transmembrane</keyword>
<evidence type="ECO:0000313" key="13">
    <source>
        <dbReference type="Proteomes" id="UP000321083"/>
    </source>
</evidence>
<dbReference type="SUPFAM" id="SSF90123">
    <property type="entry name" value="ABC transporter transmembrane region"/>
    <property type="match status" value="1"/>
</dbReference>
<keyword evidence="5" id="KW-0547">Nucleotide-binding</keyword>
<keyword evidence="13" id="KW-1185">Reference proteome</keyword>
<keyword evidence="7 9" id="KW-1133">Transmembrane helix</keyword>
<keyword evidence="8 9" id="KW-0472">Membrane</keyword>
<dbReference type="FunFam" id="3.40.50.300:FF:000221">
    <property type="entry name" value="Multidrug ABC transporter ATP-binding protein"/>
    <property type="match status" value="1"/>
</dbReference>
<dbReference type="GO" id="GO:0140359">
    <property type="term" value="F:ABC-type transporter activity"/>
    <property type="evidence" value="ECO:0007669"/>
    <property type="project" value="InterPro"/>
</dbReference>
<dbReference type="AlphaFoldDB" id="A0A5C6MC05"/>
<keyword evidence="6 12" id="KW-0067">ATP-binding</keyword>
<dbReference type="PANTHER" id="PTHR24221:SF654">
    <property type="entry name" value="ATP-BINDING CASSETTE SUB-FAMILY B MEMBER 6"/>
    <property type="match status" value="1"/>
</dbReference>
<organism evidence="12 13">
    <name type="scientific">Planctomyces bekefii</name>
    <dbReference type="NCBI Taxonomy" id="1653850"/>
    <lineage>
        <taxon>Bacteria</taxon>
        <taxon>Pseudomonadati</taxon>
        <taxon>Planctomycetota</taxon>
        <taxon>Planctomycetia</taxon>
        <taxon>Planctomycetales</taxon>
        <taxon>Planctomycetaceae</taxon>
        <taxon>Planctomyces</taxon>
    </lineage>
</organism>
<evidence type="ECO:0000313" key="12">
    <source>
        <dbReference type="EMBL" id="TWW12216.1"/>
    </source>
</evidence>
<evidence type="ECO:0000256" key="6">
    <source>
        <dbReference type="ARBA" id="ARBA00022840"/>
    </source>
</evidence>